<dbReference type="GO" id="GO:0005576">
    <property type="term" value="C:extracellular region"/>
    <property type="evidence" value="ECO:0000318"/>
    <property type="project" value="GO_Central"/>
</dbReference>
<dbReference type="Gene3D" id="2.40.70.10">
    <property type="entry name" value="Acid Proteases"/>
    <property type="match status" value="2"/>
</dbReference>
<dbReference type="InterPro" id="IPR032799">
    <property type="entry name" value="TAXi_C"/>
</dbReference>
<keyword evidence="8" id="KW-1185">Reference proteome</keyword>
<dbReference type="InterPro" id="IPR021109">
    <property type="entry name" value="Peptidase_aspartic_dom_sf"/>
</dbReference>
<feature type="signal peptide" evidence="6">
    <location>
        <begin position="1"/>
        <end position="22"/>
    </location>
</feature>
<evidence type="ECO:0000256" key="1">
    <source>
        <dbReference type="ARBA" id="ARBA00007447"/>
    </source>
</evidence>
<evidence type="ECO:0000256" key="5">
    <source>
        <dbReference type="ARBA" id="ARBA00023180"/>
    </source>
</evidence>
<evidence type="ECO:0000256" key="3">
    <source>
        <dbReference type="ARBA" id="ARBA00022750"/>
    </source>
</evidence>
<dbReference type="KEGG" id="nta:107799977"/>
<keyword evidence="5" id="KW-0325">Glycoprotein</keyword>
<evidence type="ECO:0000259" key="7">
    <source>
        <dbReference type="PROSITE" id="PS51767"/>
    </source>
</evidence>
<dbReference type="PANTHER" id="PTHR47967">
    <property type="entry name" value="OS07G0603500 PROTEIN-RELATED"/>
    <property type="match status" value="1"/>
</dbReference>
<feature type="domain" description="Peptidase A1" evidence="7">
    <location>
        <begin position="91"/>
        <end position="433"/>
    </location>
</feature>
<dbReference type="OMA" id="MLATESF"/>
<evidence type="ECO:0000256" key="6">
    <source>
        <dbReference type="SAM" id="SignalP"/>
    </source>
</evidence>
<organism evidence="8 9">
    <name type="scientific">Nicotiana tabacum</name>
    <name type="common">Common tobacco</name>
    <dbReference type="NCBI Taxonomy" id="4097"/>
    <lineage>
        <taxon>Eukaryota</taxon>
        <taxon>Viridiplantae</taxon>
        <taxon>Streptophyta</taxon>
        <taxon>Embryophyta</taxon>
        <taxon>Tracheophyta</taxon>
        <taxon>Spermatophyta</taxon>
        <taxon>Magnoliopsida</taxon>
        <taxon>eudicotyledons</taxon>
        <taxon>Gunneridae</taxon>
        <taxon>Pentapetalae</taxon>
        <taxon>asterids</taxon>
        <taxon>lamiids</taxon>
        <taxon>Solanales</taxon>
        <taxon>Solanaceae</taxon>
        <taxon>Nicotianoideae</taxon>
        <taxon>Nicotianeae</taxon>
        <taxon>Nicotiana</taxon>
    </lineage>
</organism>
<dbReference type="PaxDb" id="4097-A0A1S4APE1"/>
<keyword evidence="4" id="KW-0378">Hydrolase</keyword>
<dbReference type="SUPFAM" id="SSF50630">
    <property type="entry name" value="Acid proteases"/>
    <property type="match status" value="1"/>
</dbReference>
<dbReference type="GO" id="GO:0006508">
    <property type="term" value="P:proteolysis"/>
    <property type="evidence" value="ECO:0007669"/>
    <property type="project" value="UniProtKB-KW"/>
</dbReference>
<dbReference type="PROSITE" id="PS00141">
    <property type="entry name" value="ASP_PROTEASE"/>
    <property type="match status" value="1"/>
</dbReference>
<dbReference type="InterPro" id="IPR001969">
    <property type="entry name" value="Aspartic_peptidase_AS"/>
</dbReference>
<dbReference type="InterPro" id="IPR051708">
    <property type="entry name" value="Plant_Aspart_Prot_A1"/>
</dbReference>
<gene>
    <name evidence="9" type="primary">LOC107799977</name>
</gene>
<dbReference type="Pfam" id="PF14543">
    <property type="entry name" value="TAXi_N"/>
    <property type="match status" value="1"/>
</dbReference>
<keyword evidence="3" id="KW-0064">Aspartyl protease</keyword>
<dbReference type="FunFam" id="2.40.70.10:FF:000033">
    <property type="entry name" value="Aspartyl protease family protein"/>
    <property type="match status" value="1"/>
</dbReference>
<dbReference type="PROSITE" id="PS51767">
    <property type="entry name" value="PEPTIDASE_A1"/>
    <property type="match status" value="1"/>
</dbReference>
<dbReference type="CDD" id="cd05476">
    <property type="entry name" value="pepsin_A_like_plant"/>
    <property type="match status" value="1"/>
</dbReference>
<evidence type="ECO:0000256" key="4">
    <source>
        <dbReference type="ARBA" id="ARBA00022801"/>
    </source>
</evidence>
<dbReference type="GO" id="GO:0004190">
    <property type="term" value="F:aspartic-type endopeptidase activity"/>
    <property type="evidence" value="ECO:0000318"/>
    <property type="project" value="GO_Central"/>
</dbReference>
<accession>A0A1S4APE1</accession>
<reference evidence="9" key="2">
    <citation type="submission" date="2025-08" db="UniProtKB">
        <authorList>
            <consortium name="RefSeq"/>
        </authorList>
    </citation>
    <scope>IDENTIFICATION</scope>
    <source>
        <tissue evidence="9">Leaf</tissue>
    </source>
</reference>
<dbReference type="PANTHER" id="PTHR47967:SF14">
    <property type="entry name" value="EUKARYOTIC ASPARTYL PROTEASE FAMILY PROTEIN"/>
    <property type="match status" value="1"/>
</dbReference>
<dbReference type="OrthoDB" id="1303193at2759"/>
<dbReference type="InterPro" id="IPR033121">
    <property type="entry name" value="PEPTIDASE_A1"/>
</dbReference>
<name>A0A1S4APE1_TOBAC</name>
<dbReference type="GeneID" id="107799977"/>
<keyword evidence="2" id="KW-0645">Protease</keyword>
<dbReference type="Pfam" id="PF14541">
    <property type="entry name" value="TAXi_C"/>
    <property type="match status" value="1"/>
</dbReference>
<sequence length="442" mass="49646">MVELFLVALLLFQNCIITLGSASHHERLVIKIIHYDSVNSPFYDPKLTLEDRVKRMNQRSEARISDLMNVSNNLKEDAVDVRIYPAYTSQFLVPLKIGTPPVPKILTMDTGSVLLWVHCGYTIGGEASPAPLYHNAHSSSYEEDVYCETSICDLMTLRGSCGRISRRCEYFVKYATGKSKGHLASEVVSFKSINETEVTIKRLIFGCSIYSDGANRVSGILGFGQTAVSLISQQNYAGFSYCIGDITAVDYDSNALILGGKPIMEGASTPMFMVIGKYFITLEKISVGDKFLDIDPSIFKRIDHQGGMLVDTGATSSYLPKIAYKKLKEEIRSIIGTTLEEFISERPEELCYYGVVTEDLEGLPTVAYHFVENAKMEFTAENLFKQDKADHFCLSIQISENKKIPMPFSVLGVWAQQFFYIGFDFNTMRMSFTRIDCDRLFD</sequence>
<dbReference type="Proteomes" id="UP000790787">
    <property type="component" value="Chromosome 12"/>
</dbReference>
<dbReference type="SMR" id="A0A1S4APE1"/>
<dbReference type="InterPro" id="IPR034161">
    <property type="entry name" value="Pepsin-like_plant"/>
</dbReference>
<comment type="similarity">
    <text evidence="1">Belongs to the peptidase A1 family.</text>
</comment>
<proteinExistence type="inferred from homology"/>
<keyword evidence="6" id="KW-0732">Signal</keyword>
<dbReference type="InterPro" id="IPR032861">
    <property type="entry name" value="TAXi_N"/>
</dbReference>
<dbReference type="RefSeq" id="XP_016478607.1">
    <property type="nucleotide sequence ID" value="XM_016623121.1"/>
</dbReference>
<feature type="chain" id="PRO_5010248415" evidence="6">
    <location>
        <begin position="23"/>
        <end position="442"/>
    </location>
</feature>
<evidence type="ECO:0000256" key="2">
    <source>
        <dbReference type="ARBA" id="ARBA00022670"/>
    </source>
</evidence>
<evidence type="ECO:0000313" key="9">
    <source>
        <dbReference type="RefSeq" id="XP_016478607.1"/>
    </source>
</evidence>
<dbReference type="AlphaFoldDB" id="A0A1S4APE1"/>
<evidence type="ECO:0000313" key="8">
    <source>
        <dbReference type="Proteomes" id="UP000790787"/>
    </source>
</evidence>
<protein>
    <submittedName>
        <fullName evidence="9">Aspartic proteinase CDR1-like</fullName>
    </submittedName>
</protein>
<reference evidence="8" key="1">
    <citation type="journal article" date="2014" name="Nat. Commun.">
        <title>The tobacco genome sequence and its comparison with those of tomato and potato.</title>
        <authorList>
            <person name="Sierro N."/>
            <person name="Battey J.N."/>
            <person name="Ouadi S."/>
            <person name="Bakaher N."/>
            <person name="Bovet L."/>
            <person name="Willig A."/>
            <person name="Goepfert S."/>
            <person name="Peitsch M.C."/>
            <person name="Ivanov N.V."/>
        </authorList>
    </citation>
    <scope>NUCLEOTIDE SEQUENCE [LARGE SCALE GENOMIC DNA]</scope>
</reference>